<feature type="region of interest" description="Disordered" evidence="1">
    <location>
        <begin position="27"/>
        <end position="51"/>
    </location>
</feature>
<reference evidence="2 3" key="1">
    <citation type="submission" date="2018-07" db="EMBL/GenBank/DDBJ databases">
        <title>The complete nuclear genome of the prasinophyte Chloropicon primus (CCMP1205).</title>
        <authorList>
            <person name="Pombert J.-F."/>
            <person name="Otis C."/>
            <person name="Turmel M."/>
            <person name="Lemieux C."/>
        </authorList>
    </citation>
    <scope>NUCLEOTIDE SEQUENCE [LARGE SCALE GENOMIC DNA]</scope>
    <source>
        <strain evidence="2 3">CCMP1205</strain>
    </source>
</reference>
<dbReference type="AlphaFoldDB" id="A0A5B8MXD5"/>
<dbReference type="Proteomes" id="UP000316726">
    <property type="component" value="Chromosome 16"/>
</dbReference>
<name>A0A5B8MXD5_9CHLO</name>
<accession>A0A5B8MXD5</accession>
<gene>
    <name evidence="2" type="ORF">A3770_16p77770</name>
</gene>
<dbReference type="EMBL" id="CP031049">
    <property type="protein sequence ID" value="QDZ25259.1"/>
    <property type="molecule type" value="Genomic_DNA"/>
</dbReference>
<sequence length="121" mass="12704">MNTMLPMTHEETVERKELEEIKEIEIEEFQNEEPSAKPLPPSSPSSSSEKKSSRRLVSCLQSMCAGAFWMGRCLGQTCCSVCGEKAADHTLDALGTVVCAAGGVVGTVASAAGGAVEAVLN</sequence>
<evidence type="ECO:0000256" key="1">
    <source>
        <dbReference type="SAM" id="MobiDB-lite"/>
    </source>
</evidence>
<proteinExistence type="predicted"/>
<evidence type="ECO:0000313" key="2">
    <source>
        <dbReference type="EMBL" id="QDZ25259.1"/>
    </source>
</evidence>
<protein>
    <submittedName>
        <fullName evidence="2">Uncharacterized protein</fullName>
    </submittedName>
</protein>
<organism evidence="2 3">
    <name type="scientific">Chloropicon primus</name>
    <dbReference type="NCBI Taxonomy" id="1764295"/>
    <lineage>
        <taxon>Eukaryota</taxon>
        <taxon>Viridiplantae</taxon>
        <taxon>Chlorophyta</taxon>
        <taxon>Chloropicophyceae</taxon>
        <taxon>Chloropicales</taxon>
        <taxon>Chloropicaceae</taxon>
        <taxon>Chloropicon</taxon>
    </lineage>
</organism>
<evidence type="ECO:0000313" key="3">
    <source>
        <dbReference type="Proteomes" id="UP000316726"/>
    </source>
</evidence>
<keyword evidence="3" id="KW-1185">Reference proteome</keyword>